<dbReference type="OrthoDB" id="5329176at2759"/>
<feature type="transmembrane region" description="Helical" evidence="6">
    <location>
        <begin position="112"/>
        <end position="135"/>
    </location>
</feature>
<comment type="caution">
    <text evidence="8">The sequence shown here is derived from an EMBL/GenBank/DDBJ whole genome shotgun (WGS) entry which is preliminary data.</text>
</comment>
<feature type="transmembrane region" description="Helical" evidence="6">
    <location>
        <begin position="155"/>
        <end position="179"/>
    </location>
</feature>
<dbReference type="PANTHER" id="PTHR33048">
    <property type="entry name" value="PTH11-LIKE INTEGRAL MEMBRANE PROTEIN (AFU_ORTHOLOGUE AFUA_5G11245)"/>
    <property type="match status" value="1"/>
</dbReference>
<proteinExistence type="inferred from homology"/>
<evidence type="ECO:0000256" key="3">
    <source>
        <dbReference type="ARBA" id="ARBA00022989"/>
    </source>
</evidence>
<evidence type="ECO:0000259" key="7">
    <source>
        <dbReference type="Pfam" id="PF20684"/>
    </source>
</evidence>
<name>A0A9P4XUI2_CRYP1</name>
<evidence type="ECO:0000256" key="1">
    <source>
        <dbReference type="ARBA" id="ARBA00004141"/>
    </source>
</evidence>
<feature type="transmembrane region" description="Helical" evidence="6">
    <location>
        <begin position="33"/>
        <end position="57"/>
    </location>
</feature>
<dbReference type="RefSeq" id="XP_040772212.1">
    <property type="nucleotide sequence ID" value="XM_040915592.1"/>
</dbReference>
<dbReference type="Pfam" id="PF20684">
    <property type="entry name" value="Fung_rhodopsin"/>
    <property type="match status" value="1"/>
</dbReference>
<comment type="subcellular location">
    <subcellularLocation>
        <location evidence="1">Membrane</location>
        <topology evidence="1">Multi-pass membrane protein</topology>
    </subcellularLocation>
</comment>
<feature type="transmembrane region" description="Helical" evidence="6">
    <location>
        <begin position="77"/>
        <end position="100"/>
    </location>
</feature>
<feature type="non-terminal residue" evidence="8">
    <location>
        <position position="1"/>
    </location>
</feature>
<gene>
    <name evidence="8" type="ORF">M406DRAFT_221390</name>
</gene>
<evidence type="ECO:0000256" key="2">
    <source>
        <dbReference type="ARBA" id="ARBA00022692"/>
    </source>
</evidence>
<keyword evidence="2 6" id="KW-0812">Transmembrane</keyword>
<evidence type="ECO:0000256" key="6">
    <source>
        <dbReference type="SAM" id="Phobius"/>
    </source>
</evidence>
<keyword evidence="9" id="KW-1185">Reference proteome</keyword>
<evidence type="ECO:0000313" key="9">
    <source>
        <dbReference type="Proteomes" id="UP000803844"/>
    </source>
</evidence>
<comment type="similarity">
    <text evidence="5">Belongs to the SAT4 family.</text>
</comment>
<organism evidence="8 9">
    <name type="scientific">Cryphonectria parasitica (strain ATCC 38755 / EP155)</name>
    <dbReference type="NCBI Taxonomy" id="660469"/>
    <lineage>
        <taxon>Eukaryota</taxon>
        <taxon>Fungi</taxon>
        <taxon>Dikarya</taxon>
        <taxon>Ascomycota</taxon>
        <taxon>Pezizomycotina</taxon>
        <taxon>Sordariomycetes</taxon>
        <taxon>Sordariomycetidae</taxon>
        <taxon>Diaporthales</taxon>
        <taxon>Cryphonectriaceae</taxon>
        <taxon>Cryphonectria-Endothia species complex</taxon>
        <taxon>Cryphonectria</taxon>
    </lineage>
</organism>
<feature type="transmembrane region" description="Helical" evidence="6">
    <location>
        <begin position="191"/>
        <end position="209"/>
    </location>
</feature>
<dbReference type="InterPro" id="IPR052337">
    <property type="entry name" value="SAT4-like"/>
</dbReference>
<feature type="domain" description="Rhodopsin" evidence="7">
    <location>
        <begin position="15"/>
        <end position="254"/>
    </location>
</feature>
<feature type="transmembrane region" description="Helical" evidence="6">
    <location>
        <begin position="6"/>
        <end position="21"/>
    </location>
</feature>
<feature type="non-terminal residue" evidence="8">
    <location>
        <position position="276"/>
    </location>
</feature>
<evidence type="ECO:0000256" key="5">
    <source>
        <dbReference type="ARBA" id="ARBA00038359"/>
    </source>
</evidence>
<dbReference type="GeneID" id="63832721"/>
<accession>A0A9P4XUI2</accession>
<dbReference type="AlphaFoldDB" id="A0A9P4XUI2"/>
<evidence type="ECO:0000256" key="4">
    <source>
        <dbReference type="ARBA" id="ARBA00023136"/>
    </source>
</evidence>
<dbReference type="Proteomes" id="UP000803844">
    <property type="component" value="Unassembled WGS sequence"/>
</dbReference>
<dbReference type="EMBL" id="MU032351">
    <property type="protein sequence ID" value="KAF3761233.1"/>
    <property type="molecule type" value="Genomic_DNA"/>
</dbReference>
<keyword evidence="3 6" id="KW-1133">Transmembrane helix</keyword>
<dbReference type="GO" id="GO:0016020">
    <property type="term" value="C:membrane"/>
    <property type="evidence" value="ECO:0007669"/>
    <property type="project" value="UniProtKB-SubCell"/>
</dbReference>
<sequence>STVFGVLAFLSFIGRLYAIYLRNDRPKVEEWFIFAALCLTYVSLGLQWACVTLGGTGRHITDVEAIDPNSVILTLKLIIPFEALYGITIMLIKFGVLSFYGRMFALTSWFKLSLRITAATVFLWMASIVLETFLLCRPLAYNWDTSIEGVCGDRNAAYVIAGVMNMITDFMVLLLPVPAIWQLKMPTGQKVGLVGVFSMGVLITAISIVRLHSLITISFTDPTWTLPMGLLWTVLEPELAIINANLPFMRRFLAQIIPKAFSLSRSSRGYPTKGSR</sequence>
<evidence type="ECO:0000313" key="8">
    <source>
        <dbReference type="EMBL" id="KAF3761233.1"/>
    </source>
</evidence>
<dbReference type="PANTHER" id="PTHR33048:SF161">
    <property type="entry name" value="INTEGRAL MEMBRANE PROTEIN"/>
    <property type="match status" value="1"/>
</dbReference>
<reference evidence="8" key="1">
    <citation type="journal article" date="2020" name="Phytopathology">
        <title>Genome sequence of the chestnut blight fungus Cryphonectria parasitica EP155: A fundamental resource for an archetypical invasive plant pathogen.</title>
        <authorList>
            <person name="Crouch J.A."/>
            <person name="Dawe A."/>
            <person name="Aerts A."/>
            <person name="Barry K."/>
            <person name="Churchill A.C.L."/>
            <person name="Grimwood J."/>
            <person name="Hillman B."/>
            <person name="Milgroom M.G."/>
            <person name="Pangilinan J."/>
            <person name="Smith M."/>
            <person name="Salamov A."/>
            <person name="Schmutz J."/>
            <person name="Yadav J."/>
            <person name="Grigoriev I.V."/>
            <person name="Nuss D."/>
        </authorList>
    </citation>
    <scope>NUCLEOTIDE SEQUENCE</scope>
    <source>
        <strain evidence="8">EP155</strain>
    </source>
</reference>
<feature type="transmembrane region" description="Helical" evidence="6">
    <location>
        <begin position="229"/>
        <end position="249"/>
    </location>
</feature>
<protein>
    <recommendedName>
        <fullName evidence="7">Rhodopsin domain-containing protein</fullName>
    </recommendedName>
</protein>
<keyword evidence="4 6" id="KW-0472">Membrane</keyword>
<dbReference type="InterPro" id="IPR049326">
    <property type="entry name" value="Rhodopsin_dom_fungi"/>
</dbReference>